<feature type="compositionally biased region" description="Low complexity" evidence="1">
    <location>
        <begin position="84"/>
        <end position="98"/>
    </location>
</feature>
<name>A0A445EQL8_ARAHY</name>
<feature type="domain" description="DM2" evidence="2">
    <location>
        <begin position="339"/>
        <end position="416"/>
    </location>
</feature>
<dbReference type="STRING" id="3818.A0A445EQL8"/>
<evidence type="ECO:0000256" key="1">
    <source>
        <dbReference type="SAM" id="MobiDB-lite"/>
    </source>
</evidence>
<dbReference type="OrthoDB" id="10263741at2759"/>
<dbReference type="InterPro" id="IPR036885">
    <property type="entry name" value="SWIB_MDM2_dom_sf"/>
</dbReference>
<dbReference type="Gene3D" id="1.10.245.10">
    <property type="entry name" value="SWIB/MDM2 domain"/>
    <property type="match status" value="1"/>
</dbReference>
<feature type="region of interest" description="Disordered" evidence="1">
    <location>
        <begin position="1"/>
        <end position="175"/>
    </location>
</feature>
<dbReference type="InterPro" id="IPR019835">
    <property type="entry name" value="SWIB_domain"/>
</dbReference>
<feature type="compositionally biased region" description="Polar residues" evidence="1">
    <location>
        <begin position="143"/>
        <end position="154"/>
    </location>
</feature>
<evidence type="ECO:0000259" key="2">
    <source>
        <dbReference type="PROSITE" id="PS51925"/>
    </source>
</evidence>
<gene>
    <name evidence="3" type="ORF">Ahy_A01g002375</name>
</gene>
<feature type="compositionally biased region" description="Low complexity" evidence="1">
    <location>
        <begin position="105"/>
        <end position="131"/>
    </location>
</feature>
<dbReference type="Gramene" id="arahy.Tifrunner.gnm2.ann2.Ah01g228800.1">
    <property type="protein sequence ID" value="arahy.Tifrunner.gnm2.ann2.Ah01g228800.1-CDS"/>
    <property type="gene ID" value="arahy.Tifrunner.gnm2.ann2.Ah01g228800"/>
</dbReference>
<feature type="compositionally biased region" description="Polar residues" evidence="1">
    <location>
        <begin position="69"/>
        <end position="83"/>
    </location>
</feature>
<accession>A0A445EQL8</accession>
<dbReference type="PANTHER" id="PTHR13844">
    <property type="entry name" value="SWI/SNF-RELATED MATRIX-ASSOCIATED ACTIN-DEPENDENT REGULATOR OF CHROMATIN SUBFAMILY D"/>
    <property type="match status" value="1"/>
</dbReference>
<feature type="compositionally biased region" description="Low complexity" evidence="1">
    <location>
        <begin position="27"/>
        <end position="57"/>
    </location>
</feature>
<dbReference type="EMBL" id="SDMP01000001">
    <property type="protein sequence ID" value="RYR77775.1"/>
    <property type="molecule type" value="Genomic_DNA"/>
</dbReference>
<dbReference type="Proteomes" id="UP000289738">
    <property type="component" value="Chromosome A01"/>
</dbReference>
<protein>
    <recommendedName>
        <fullName evidence="2">DM2 domain-containing protein</fullName>
    </recommendedName>
</protein>
<dbReference type="SMART" id="SM00151">
    <property type="entry name" value="SWIB"/>
    <property type="match status" value="1"/>
</dbReference>
<dbReference type="SUPFAM" id="SSF47592">
    <property type="entry name" value="SWIB/MDM2 domain"/>
    <property type="match status" value="1"/>
</dbReference>
<dbReference type="SMR" id="A0A445EQL8"/>
<dbReference type="CDD" id="cd10568">
    <property type="entry name" value="SWIB_like"/>
    <property type="match status" value="1"/>
</dbReference>
<sequence length="558" mass="61940">MNSNNPGRNVAAPSFLGNSGAAPHPIAGTAATNTAASTSLPTTHPQPHLLSQSQPPQTQGGSHFPGHFQLSQPQTQLLAQSQFSQPHSHVQSIPQHQQQPPPRQPQAHPASQSHGSSGSSAAAAATPASTAKRSGQRPPTRPAGSSNTNQSSAFKTMELTPAPLRRKRSLPEKDKRIPDKVAAVLPESAVYTQLLELEGQVDAALSRKKIDIQEAVRSPRCVQKTLRVYVYNTFSNQNRIDTEKKMAEEPSWSLRITGRILEDGRDPVLAGVSQGLNPSYPKFSAFFKKITIYLDQGFYPDNHLIIWDPARSPAQQDGFEVKRKGDKEFTVVMRLAMNYIPEKFVVSTALSKVLGIEFDTRPRIIAALWQYVKSRKLQSPNDPSFFMCDPSLQRVFGEEKIKFSTILQKISQQLSQPQPIHVEHKIKLSGNCLVGTTCYDVLVDVPLPLEKDMSAYLASIERHKEIDALDEVICSSMKKIHEHRRRRAFFLGFSQSPAEFINALIASQSKDLKLIAGDASQDEEKERRSEFYKQPWAEDAVIRYLNRKSARSDIPGST</sequence>
<evidence type="ECO:0000313" key="4">
    <source>
        <dbReference type="Proteomes" id="UP000289738"/>
    </source>
</evidence>
<evidence type="ECO:0000313" key="3">
    <source>
        <dbReference type="EMBL" id="RYR77775.1"/>
    </source>
</evidence>
<dbReference type="AlphaFoldDB" id="A0A445EQL8"/>
<reference evidence="3 4" key="1">
    <citation type="submission" date="2019-01" db="EMBL/GenBank/DDBJ databases">
        <title>Sequencing of cultivated peanut Arachis hypogaea provides insights into genome evolution and oil improvement.</title>
        <authorList>
            <person name="Chen X."/>
        </authorList>
    </citation>
    <scope>NUCLEOTIDE SEQUENCE [LARGE SCALE GENOMIC DNA]</scope>
    <source>
        <strain evidence="4">cv. Fuhuasheng</strain>
        <tissue evidence="3">Leaves</tissue>
    </source>
</reference>
<dbReference type="Pfam" id="PF02201">
    <property type="entry name" value="SWIB"/>
    <property type="match status" value="1"/>
</dbReference>
<dbReference type="PROSITE" id="PS51925">
    <property type="entry name" value="SWIB_MDM2"/>
    <property type="match status" value="1"/>
</dbReference>
<organism evidence="3 4">
    <name type="scientific">Arachis hypogaea</name>
    <name type="common">Peanut</name>
    <dbReference type="NCBI Taxonomy" id="3818"/>
    <lineage>
        <taxon>Eukaryota</taxon>
        <taxon>Viridiplantae</taxon>
        <taxon>Streptophyta</taxon>
        <taxon>Embryophyta</taxon>
        <taxon>Tracheophyta</taxon>
        <taxon>Spermatophyta</taxon>
        <taxon>Magnoliopsida</taxon>
        <taxon>eudicotyledons</taxon>
        <taxon>Gunneridae</taxon>
        <taxon>Pentapetalae</taxon>
        <taxon>rosids</taxon>
        <taxon>fabids</taxon>
        <taxon>Fabales</taxon>
        <taxon>Fabaceae</taxon>
        <taxon>Papilionoideae</taxon>
        <taxon>50 kb inversion clade</taxon>
        <taxon>dalbergioids sensu lato</taxon>
        <taxon>Dalbergieae</taxon>
        <taxon>Pterocarpus clade</taxon>
        <taxon>Arachis</taxon>
    </lineage>
</organism>
<proteinExistence type="predicted"/>
<comment type="caution">
    <text evidence="3">The sequence shown here is derived from an EMBL/GenBank/DDBJ whole genome shotgun (WGS) entry which is preliminary data.</text>
</comment>
<dbReference type="InterPro" id="IPR003121">
    <property type="entry name" value="SWIB_MDM2_domain"/>
</dbReference>
<keyword evidence="4" id="KW-1185">Reference proteome</keyword>